<accession>A0AC34QJL3</accession>
<dbReference type="WBParaSite" id="JU765_v2.g17017.t1">
    <property type="protein sequence ID" value="JU765_v2.g17017.t1"/>
    <property type="gene ID" value="JU765_v2.g17017"/>
</dbReference>
<name>A0AC34QJL3_9BILA</name>
<organism evidence="1 2">
    <name type="scientific">Panagrolaimus sp. JU765</name>
    <dbReference type="NCBI Taxonomy" id="591449"/>
    <lineage>
        <taxon>Eukaryota</taxon>
        <taxon>Metazoa</taxon>
        <taxon>Ecdysozoa</taxon>
        <taxon>Nematoda</taxon>
        <taxon>Chromadorea</taxon>
        <taxon>Rhabditida</taxon>
        <taxon>Tylenchina</taxon>
        <taxon>Panagrolaimomorpha</taxon>
        <taxon>Panagrolaimoidea</taxon>
        <taxon>Panagrolaimidae</taxon>
        <taxon>Panagrolaimus</taxon>
    </lineage>
</organism>
<protein>
    <submittedName>
        <fullName evidence="2">G-protein coupled receptors family 1 profile domain-containing protein</fullName>
    </submittedName>
</protein>
<proteinExistence type="predicted"/>
<evidence type="ECO:0000313" key="2">
    <source>
        <dbReference type="WBParaSite" id="JU765_v2.g17017.t1"/>
    </source>
</evidence>
<dbReference type="Proteomes" id="UP000887576">
    <property type="component" value="Unplaced"/>
</dbReference>
<reference evidence="2" key="1">
    <citation type="submission" date="2022-11" db="UniProtKB">
        <authorList>
            <consortium name="WormBaseParasite"/>
        </authorList>
    </citation>
    <scope>IDENTIFICATION</scope>
</reference>
<evidence type="ECO:0000313" key="1">
    <source>
        <dbReference type="Proteomes" id="UP000887576"/>
    </source>
</evidence>
<sequence>MLMQTDWIVHGSKHQGLYAWCYLSECELRIHSLAIFILLMYIIAGAALLFSILLAVPYLLCTNYARPIEAAANIQLFSALITTFSLLAVPMDVTDVSCTTQQLLRANIGDCKLGWAYGIACILGLVSMSCPVIARLVADQRKTYSFVYHNQYFL</sequence>